<dbReference type="EMBL" id="VSRR010051969">
    <property type="protein sequence ID" value="MPC79742.1"/>
    <property type="molecule type" value="Genomic_DNA"/>
</dbReference>
<dbReference type="AlphaFoldDB" id="A0A5B7I7N2"/>
<evidence type="ECO:0000313" key="3">
    <source>
        <dbReference type="Proteomes" id="UP000324222"/>
    </source>
</evidence>
<keyword evidence="3" id="KW-1185">Reference proteome</keyword>
<accession>A0A5B7I7N2</accession>
<sequence>MLLPQRKMPPHPSLKSGTRGSYPDEKWSAFQCPIISYLPVRVKATVVSL</sequence>
<gene>
    <name evidence="2" type="ORF">E2C01_074286</name>
</gene>
<proteinExistence type="predicted"/>
<feature type="region of interest" description="Disordered" evidence="1">
    <location>
        <begin position="1"/>
        <end position="23"/>
    </location>
</feature>
<comment type="caution">
    <text evidence="2">The sequence shown here is derived from an EMBL/GenBank/DDBJ whole genome shotgun (WGS) entry which is preliminary data.</text>
</comment>
<protein>
    <submittedName>
        <fullName evidence="2">Uncharacterized protein</fullName>
    </submittedName>
</protein>
<organism evidence="2 3">
    <name type="scientific">Portunus trituberculatus</name>
    <name type="common">Swimming crab</name>
    <name type="synonym">Neptunus trituberculatus</name>
    <dbReference type="NCBI Taxonomy" id="210409"/>
    <lineage>
        <taxon>Eukaryota</taxon>
        <taxon>Metazoa</taxon>
        <taxon>Ecdysozoa</taxon>
        <taxon>Arthropoda</taxon>
        <taxon>Crustacea</taxon>
        <taxon>Multicrustacea</taxon>
        <taxon>Malacostraca</taxon>
        <taxon>Eumalacostraca</taxon>
        <taxon>Eucarida</taxon>
        <taxon>Decapoda</taxon>
        <taxon>Pleocyemata</taxon>
        <taxon>Brachyura</taxon>
        <taxon>Eubrachyura</taxon>
        <taxon>Portunoidea</taxon>
        <taxon>Portunidae</taxon>
        <taxon>Portuninae</taxon>
        <taxon>Portunus</taxon>
    </lineage>
</organism>
<dbReference type="Proteomes" id="UP000324222">
    <property type="component" value="Unassembled WGS sequence"/>
</dbReference>
<reference evidence="2 3" key="1">
    <citation type="submission" date="2019-05" db="EMBL/GenBank/DDBJ databases">
        <title>Another draft genome of Portunus trituberculatus and its Hox gene families provides insights of decapod evolution.</title>
        <authorList>
            <person name="Jeong J.-H."/>
            <person name="Song I."/>
            <person name="Kim S."/>
            <person name="Choi T."/>
            <person name="Kim D."/>
            <person name="Ryu S."/>
            <person name="Kim W."/>
        </authorList>
    </citation>
    <scope>NUCLEOTIDE SEQUENCE [LARGE SCALE GENOMIC DNA]</scope>
    <source>
        <tissue evidence="2">Muscle</tissue>
    </source>
</reference>
<evidence type="ECO:0000313" key="2">
    <source>
        <dbReference type="EMBL" id="MPC79742.1"/>
    </source>
</evidence>
<evidence type="ECO:0000256" key="1">
    <source>
        <dbReference type="SAM" id="MobiDB-lite"/>
    </source>
</evidence>
<name>A0A5B7I7N2_PORTR</name>